<dbReference type="Pfam" id="PF00226">
    <property type="entry name" value="DnaJ"/>
    <property type="match status" value="1"/>
</dbReference>
<name>A0A8R7UUQ1_TRIUA</name>
<reference evidence="2" key="2">
    <citation type="submission" date="2018-03" db="EMBL/GenBank/DDBJ databases">
        <title>The Triticum urartu genome reveals the dynamic nature of wheat genome evolution.</title>
        <authorList>
            <person name="Ling H."/>
            <person name="Ma B."/>
            <person name="Shi X."/>
            <person name="Liu H."/>
            <person name="Dong L."/>
            <person name="Sun H."/>
            <person name="Cao Y."/>
            <person name="Gao Q."/>
            <person name="Zheng S."/>
            <person name="Li Y."/>
            <person name="Yu Y."/>
            <person name="Du H."/>
            <person name="Qi M."/>
            <person name="Li Y."/>
            <person name="Yu H."/>
            <person name="Cui Y."/>
            <person name="Wang N."/>
            <person name="Chen C."/>
            <person name="Wu H."/>
            <person name="Zhao Y."/>
            <person name="Zhang J."/>
            <person name="Li Y."/>
            <person name="Zhou W."/>
            <person name="Zhang B."/>
            <person name="Hu W."/>
            <person name="Eijk M."/>
            <person name="Tang J."/>
            <person name="Witsenboer H."/>
            <person name="Zhao S."/>
            <person name="Li Z."/>
            <person name="Zhang A."/>
            <person name="Wang D."/>
            <person name="Liang C."/>
        </authorList>
    </citation>
    <scope>NUCLEOTIDE SEQUENCE [LARGE SCALE GENOMIC DNA]</scope>
    <source>
        <strain evidence="2">cv. G1812</strain>
    </source>
</reference>
<evidence type="ECO:0000313" key="3">
    <source>
        <dbReference type="Proteomes" id="UP000015106"/>
    </source>
</evidence>
<feature type="domain" description="J" evidence="1">
    <location>
        <begin position="20"/>
        <end position="83"/>
    </location>
</feature>
<dbReference type="CDD" id="cd06257">
    <property type="entry name" value="DnaJ"/>
    <property type="match status" value="1"/>
</dbReference>
<keyword evidence="3" id="KW-1185">Reference proteome</keyword>
<dbReference type="Gramene" id="TuG1812G0600003730.01.T02">
    <property type="protein sequence ID" value="TuG1812G0600003730.01.T02"/>
    <property type="gene ID" value="TuG1812G0600003730.01"/>
</dbReference>
<reference evidence="2" key="3">
    <citation type="submission" date="2022-06" db="UniProtKB">
        <authorList>
            <consortium name="EnsemblPlants"/>
        </authorList>
    </citation>
    <scope>IDENTIFICATION</scope>
</reference>
<dbReference type="AlphaFoldDB" id="A0A8R7UUQ1"/>
<accession>A0A8R7UUQ1</accession>
<dbReference type="Proteomes" id="UP000015106">
    <property type="component" value="Chromosome 6"/>
</dbReference>
<dbReference type="PANTHER" id="PTHR44743">
    <property type="entry name" value="PUTATIVE, EXPRESSED-RELATED"/>
    <property type="match status" value="1"/>
</dbReference>
<dbReference type="GO" id="GO:0005783">
    <property type="term" value="C:endoplasmic reticulum"/>
    <property type="evidence" value="ECO:0007669"/>
    <property type="project" value="UniProtKB-ARBA"/>
</dbReference>
<organism evidence="2 3">
    <name type="scientific">Triticum urartu</name>
    <name type="common">Red wild einkorn</name>
    <name type="synonym">Crithodium urartu</name>
    <dbReference type="NCBI Taxonomy" id="4572"/>
    <lineage>
        <taxon>Eukaryota</taxon>
        <taxon>Viridiplantae</taxon>
        <taxon>Streptophyta</taxon>
        <taxon>Embryophyta</taxon>
        <taxon>Tracheophyta</taxon>
        <taxon>Spermatophyta</taxon>
        <taxon>Magnoliopsida</taxon>
        <taxon>Liliopsida</taxon>
        <taxon>Poales</taxon>
        <taxon>Poaceae</taxon>
        <taxon>BOP clade</taxon>
        <taxon>Pooideae</taxon>
        <taxon>Triticodae</taxon>
        <taxon>Triticeae</taxon>
        <taxon>Triticinae</taxon>
        <taxon>Triticum</taxon>
    </lineage>
</organism>
<evidence type="ECO:0000259" key="1">
    <source>
        <dbReference type="PROSITE" id="PS50076"/>
    </source>
</evidence>
<evidence type="ECO:0000313" key="2">
    <source>
        <dbReference type="EnsemblPlants" id="TuG1812G0600003730.01.T02"/>
    </source>
</evidence>
<protein>
    <recommendedName>
        <fullName evidence="1">J domain-containing protein</fullName>
    </recommendedName>
</protein>
<dbReference type="PRINTS" id="PR00625">
    <property type="entry name" value="JDOMAIN"/>
</dbReference>
<dbReference type="Gene3D" id="1.10.287.110">
    <property type="entry name" value="DnaJ domain"/>
    <property type="match status" value="1"/>
</dbReference>
<reference evidence="3" key="1">
    <citation type="journal article" date="2013" name="Nature">
        <title>Draft genome of the wheat A-genome progenitor Triticum urartu.</title>
        <authorList>
            <person name="Ling H.Q."/>
            <person name="Zhao S."/>
            <person name="Liu D."/>
            <person name="Wang J."/>
            <person name="Sun H."/>
            <person name="Zhang C."/>
            <person name="Fan H."/>
            <person name="Li D."/>
            <person name="Dong L."/>
            <person name="Tao Y."/>
            <person name="Gao C."/>
            <person name="Wu H."/>
            <person name="Li Y."/>
            <person name="Cui Y."/>
            <person name="Guo X."/>
            <person name="Zheng S."/>
            <person name="Wang B."/>
            <person name="Yu K."/>
            <person name="Liang Q."/>
            <person name="Yang W."/>
            <person name="Lou X."/>
            <person name="Chen J."/>
            <person name="Feng M."/>
            <person name="Jian J."/>
            <person name="Zhang X."/>
            <person name="Luo G."/>
            <person name="Jiang Y."/>
            <person name="Liu J."/>
            <person name="Wang Z."/>
            <person name="Sha Y."/>
            <person name="Zhang B."/>
            <person name="Wu H."/>
            <person name="Tang D."/>
            <person name="Shen Q."/>
            <person name="Xue P."/>
            <person name="Zou S."/>
            <person name="Wang X."/>
            <person name="Liu X."/>
            <person name="Wang F."/>
            <person name="Yang Y."/>
            <person name="An X."/>
            <person name="Dong Z."/>
            <person name="Zhang K."/>
            <person name="Zhang X."/>
            <person name="Luo M.C."/>
            <person name="Dvorak J."/>
            <person name="Tong Y."/>
            <person name="Wang J."/>
            <person name="Yang H."/>
            <person name="Li Z."/>
            <person name="Wang D."/>
            <person name="Zhang A."/>
            <person name="Wang J."/>
        </authorList>
    </citation>
    <scope>NUCLEOTIDE SEQUENCE</scope>
    <source>
        <strain evidence="3">cv. G1812</strain>
    </source>
</reference>
<dbReference type="EnsemblPlants" id="TuG1812G0600003730.01.T02">
    <property type="protein sequence ID" value="TuG1812G0600003730.01.T02"/>
    <property type="gene ID" value="TuG1812G0600003730.01"/>
</dbReference>
<dbReference type="PROSITE" id="PS50076">
    <property type="entry name" value="DNAJ_2"/>
    <property type="match status" value="1"/>
</dbReference>
<dbReference type="PANTHER" id="PTHR44743:SF5">
    <property type="entry name" value="CHAPERONE DNAJ-DOMAIN SUPERFAMILY PROTEIN"/>
    <property type="match status" value="1"/>
</dbReference>
<dbReference type="SMART" id="SM00271">
    <property type="entry name" value="DnaJ"/>
    <property type="match status" value="1"/>
</dbReference>
<sequence>MATGGDGCGGTEPAAPGGGDLYAVLGLSKECSDADLKLAYRKLAMRWHPDRCSSSSGTKRMEEAKEKFQEIQGAYSGLNLPCLYLNPLPPYLCAHNPPHITFYMLQ</sequence>
<gene>
    <name evidence="2" type="primary">LOC125515022</name>
</gene>
<proteinExistence type="predicted"/>
<dbReference type="InterPro" id="IPR001623">
    <property type="entry name" value="DnaJ_domain"/>
</dbReference>
<dbReference type="SUPFAM" id="SSF46565">
    <property type="entry name" value="Chaperone J-domain"/>
    <property type="match status" value="1"/>
</dbReference>
<dbReference type="InterPro" id="IPR036869">
    <property type="entry name" value="J_dom_sf"/>
</dbReference>